<evidence type="ECO:0000313" key="1">
    <source>
        <dbReference type="EMBL" id="CAH1389267.1"/>
    </source>
</evidence>
<reference evidence="1" key="1">
    <citation type="submission" date="2022-01" db="EMBL/GenBank/DDBJ databases">
        <authorList>
            <person name="King R."/>
        </authorList>
    </citation>
    <scope>NUCLEOTIDE SEQUENCE</scope>
</reference>
<keyword evidence="2" id="KW-1185">Reference proteome</keyword>
<name>A0A9P0H1U6_NEZVI</name>
<evidence type="ECO:0000313" key="2">
    <source>
        <dbReference type="Proteomes" id="UP001152798"/>
    </source>
</evidence>
<proteinExistence type="predicted"/>
<dbReference type="Proteomes" id="UP001152798">
    <property type="component" value="Chromosome 1"/>
</dbReference>
<organism evidence="1 2">
    <name type="scientific">Nezara viridula</name>
    <name type="common">Southern green stink bug</name>
    <name type="synonym">Cimex viridulus</name>
    <dbReference type="NCBI Taxonomy" id="85310"/>
    <lineage>
        <taxon>Eukaryota</taxon>
        <taxon>Metazoa</taxon>
        <taxon>Ecdysozoa</taxon>
        <taxon>Arthropoda</taxon>
        <taxon>Hexapoda</taxon>
        <taxon>Insecta</taxon>
        <taxon>Pterygota</taxon>
        <taxon>Neoptera</taxon>
        <taxon>Paraneoptera</taxon>
        <taxon>Hemiptera</taxon>
        <taxon>Heteroptera</taxon>
        <taxon>Panheteroptera</taxon>
        <taxon>Pentatomomorpha</taxon>
        <taxon>Pentatomoidea</taxon>
        <taxon>Pentatomidae</taxon>
        <taxon>Pentatominae</taxon>
        <taxon>Nezara</taxon>
    </lineage>
</organism>
<accession>A0A9P0H1U6</accession>
<protein>
    <submittedName>
        <fullName evidence="1">Uncharacterized protein</fullName>
    </submittedName>
</protein>
<dbReference type="EMBL" id="OV725077">
    <property type="protein sequence ID" value="CAH1389267.1"/>
    <property type="molecule type" value="Genomic_DNA"/>
</dbReference>
<sequence>MKSLARGVIGSLVVAYQLMSAVPSTLRDVLSFLFTSTTQSGAMSPRSVARSVTKAAGLCQQIAGWSTTYQRFWISWRKIIIEKGV</sequence>
<gene>
    <name evidence="1" type="ORF">NEZAVI_LOCUS702</name>
</gene>
<dbReference type="AlphaFoldDB" id="A0A9P0H1U6"/>